<evidence type="ECO:0000259" key="4">
    <source>
        <dbReference type="Pfam" id="PF01926"/>
    </source>
</evidence>
<keyword evidence="6" id="KW-1185">Reference proteome</keyword>
<dbReference type="GO" id="GO:0003924">
    <property type="term" value="F:GTPase activity"/>
    <property type="evidence" value="ECO:0007669"/>
    <property type="project" value="TreeGrafter"/>
</dbReference>
<dbReference type="Proteomes" id="UP000236333">
    <property type="component" value="Unassembled WGS sequence"/>
</dbReference>
<evidence type="ECO:0000256" key="3">
    <source>
        <dbReference type="SAM" id="MobiDB-lite"/>
    </source>
</evidence>
<dbReference type="Pfam" id="PF01926">
    <property type="entry name" value="MMR_HSR1"/>
    <property type="match status" value="1"/>
</dbReference>
<dbReference type="InterPro" id="IPR006073">
    <property type="entry name" value="GTP-bd"/>
</dbReference>
<feature type="domain" description="G" evidence="4">
    <location>
        <begin position="118"/>
        <end position="148"/>
    </location>
</feature>
<organism evidence="5 6">
    <name type="scientific">Tetrabaena socialis</name>
    <dbReference type="NCBI Taxonomy" id="47790"/>
    <lineage>
        <taxon>Eukaryota</taxon>
        <taxon>Viridiplantae</taxon>
        <taxon>Chlorophyta</taxon>
        <taxon>core chlorophytes</taxon>
        <taxon>Chlorophyceae</taxon>
        <taxon>CS clade</taxon>
        <taxon>Chlamydomonadales</taxon>
        <taxon>Tetrabaenaceae</taxon>
        <taxon>Tetrabaena</taxon>
    </lineage>
</organism>
<dbReference type="InterPro" id="IPR027417">
    <property type="entry name" value="P-loop_NTPase"/>
</dbReference>
<dbReference type="PANTHER" id="PTHR45782:SF4">
    <property type="entry name" value="MITOCHONDRIAL RIBOSOME-ASSOCIATED GTPASE 1"/>
    <property type="match status" value="1"/>
</dbReference>
<dbReference type="SUPFAM" id="SSF52540">
    <property type="entry name" value="P-loop containing nucleoside triphosphate hydrolases"/>
    <property type="match status" value="1"/>
</dbReference>
<dbReference type="CDD" id="cd01856">
    <property type="entry name" value="YlqF"/>
    <property type="match status" value="1"/>
</dbReference>
<dbReference type="PANTHER" id="PTHR45782">
    <property type="entry name" value="MITOCHONDRIAL RIBOSOME-ASSOCIATED GTPASE 1"/>
    <property type="match status" value="1"/>
</dbReference>
<feature type="region of interest" description="Disordered" evidence="3">
    <location>
        <begin position="219"/>
        <end position="264"/>
    </location>
</feature>
<keyword evidence="1" id="KW-0547">Nucleotide-binding</keyword>
<feature type="compositionally biased region" description="Gly residues" evidence="3">
    <location>
        <begin position="168"/>
        <end position="199"/>
    </location>
</feature>
<sequence>MSRLASWFPGHMARALRQMEQRLKHIDLVLELRDARVPLSSANPDLERLARHKRRLVLLNKADMADPVATQAACSLLRSQGLWALPCVALRDGSAGKVLDAALSVLRAERASADLSLVLVAGLPNTGKSSLINALKRAAQRQDVRNQPPSLEAAVAREGRTHAHADQQGGGRGDGPGGSGKVGRDGGPGQRRGSSGEGGGVAVARALFEVASLQELPPAQWHPGLEDSTPAGASEGDAWDSGYYAADEADGGGSRGAGAGDASRRVTELLRRLSKGAGALDAGRRAALQRGVLQAFKSGALGRYTLDEVPPHGADGGGGG</sequence>
<dbReference type="EMBL" id="PGGS01000043">
    <property type="protein sequence ID" value="PNH10910.1"/>
    <property type="molecule type" value="Genomic_DNA"/>
</dbReference>
<reference evidence="5 6" key="1">
    <citation type="journal article" date="2017" name="Mol. Biol. Evol.">
        <title>The 4-celled Tetrabaena socialis nuclear genome reveals the essential components for genetic control of cell number at the origin of multicellularity in the volvocine lineage.</title>
        <authorList>
            <person name="Featherston J."/>
            <person name="Arakaki Y."/>
            <person name="Hanschen E.R."/>
            <person name="Ferris P.J."/>
            <person name="Michod R.E."/>
            <person name="Olson B.J.S.C."/>
            <person name="Nozaki H."/>
            <person name="Durand P.M."/>
        </authorList>
    </citation>
    <scope>NUCLEOTIDE SEQUENCE [LARGE SCALE GENOMIC DNA]</scope>
    <source>
        <strain evidence="5 6">NIES-571</strain>
    </source>
</reference>
<protein>
    <submittedName>
        <fullName evidence="5">Ribosome biogenesis GTPase A</fullName>
    </submittedName>
</protein>
<proteinExistence type="predicted"/>
<gene>
    <name evidence="5" type="ORF">TSOC_002312</name>
</gene>
<dbReference type="OrthoDB" id="269151at2759"/>
<dbReference type="GO" id="GO:0005525">
    <property type="term" value="F:GTP binding"/>
    <property type="evidence" value="ECO:0007669"/>
    <property type="project" value="UniProtKB-KW"/>
</dbReference>
<evidence type="ECO:0000256" key="1">
    <source>
        <dbReference type="ARBA" id="ARBA00022741"/>
    </source>
</evidence>
<evidence type="ECO:0000313" key="6">
    <source>
        <dbReference type="Proteomes" id="UP000236333"/>
    </source>
</evidence>
<name>A0A2J8AEG1_9CHLO</name>
<comment type="caution">
    <text evidence="5">The sequence shown here is derived from an EMBL/GenBank/DDBJ whole genome shotgun (WGS) entry which is preliminary data.</text>
</comment>
<dbReference type="GO" id="GO:0005739">
    <property type="term" value="C:mitochondrion"/>
    <property type="evidence" value="ECO:0007669"/>
    <property type="project" value="TreeGrafter"/>
</dbReference>
<dbReference type="GO" id="GO:0032543">
    <property type="term" value="P:mitochondrial translation"/>
    <property type="evidence" value="ECO:0007669"/>
    <property type="project" value="TreeGrafter"/>
</dbReference>
<feature type="region of interest" description="Disordered" evidence="3">
    <location>
        <begin position="158"/>
        <end position="199"/>
    </location>
</feature>
<evidence type="ECO:0000256" key="2">
    <source>
        <dbReference type="ARBA" id="ARBA00023134"/>
    </source>
</evidence>
<dbReference type="Gene3D" id="3.40.50.300">
    <property type="entry name" value="P-loop containing nucleotide triphosphate hydrolases"/>
    <property type="match status" value="1"/>
</dbReference>
<evidence type="ECO:0000313" key="5">
    <source>
        <dbReference type="EMBL" id="PNH10910.1"/>
    </source>
</evidence>
<dbReference type="AlphaFoldDB" id="A0A2J8AEG1"/>
<accession>A0A2J8AEG1</accession>
<keyword evidence="2" id="KW-0342">GTP-binding</keyword>